<feature type="domain" description="G-protein coupled receptors family 1 profile" evidence="6">
    <location>
        <begin position="35"/>
        <end position="309"/>
    </location>
</feature>
<organism evidence="7 8">
    <name type="scientific">Ancylostoma caninum</name>
    <name type="common">Dog hookworm</name>
    <dbReference type="NCBI Taxonomy" id="29170"/>
    <lineage>
        <taxon>Eukaryota</taxon>
        <taxon>Metazoa</taxon>
        <taxon>Ecdysozoa</taxon>
        <taxon>Nematoda</taxon>
        <taxon>Chromadorea</taxon>
        <taxon>Rhabditida</taxon>
        <taxon>Rhabditina</taxon>
        <taxon>Rhabditomorpha</taxon>
        <taxon>Strongyloidea</taxon>
        <taxon>Ancylostomatidae</taxon>
        <taxon>Ancylostomatinae</taxon>
        <taxon>Ancylostoma</taxon>
    </lineage>
</organism>
<evidence type="ECO:0000313" key="7">
    <source>
        <dbReference type="EMBL" id="RCN46336.1"/>
    </source>
</evidence>
<dbReference type="Pfam" id="PF10326">
    <property type="entry name" value="7TM_GPCR_Str"/>
    <property type="match status" value="1"/>
</dbReference>
<feature type="transmembrane region" description="Helical" evidence="5">
    <location>
        <begin position="23"/>
        <end position="44"/>
    </location>
</feature>
<evidence type="ECO:0000256" key="4">
    <source>
        <dbReference type="ARBA" id="ARBA00023136"/>
    </source>
</evidence>
<dbReference type="OrthoDB" id="5792363at2759"/>
<dbReference type="InterPro" id="IPR017452">
    <property type="entry name" value="GPCR_Rhodpsn_7TM"/>
</dbReference>
<comment type="caution">
    <text evidence="7">The sequence shown here is derived from an EMBL/GenBank/DDBJ whole genome shotgun (WGS) entry which is preliminary data.</text>
</comment>
<gene>
    <name evidence="7" type="ORF">ANCCAN_07630</name>
</gene>
<evidence type="ECO:0000313" key="8">
    <source>
        <dbReference type="Proteomes" id="UP000252519"/>
    </source>
</evidence>
<dbReference type="Proteomes" id="UP000252519">
    <property type="component" value="Unassembled WGS sequence"/>
</dbReference>
<sequence length="345" mass="38995">MWTVLNASVVTAQMATVGEISTINSYVFGGISIALNSLLILIICYRSVKVIGVYKYMMIASAVLDILFSAVYIVASPTFAAVKELSSLLIVKGGIAMPMAWARATLVIFMLLLCQSIVTPPCLFVFRYLQICKTTFLTNNYRVLRYLLFIPLFISTSSCALSCFASWPTAFDLVYFDEIAININVRRNTTYLVATLHKEGTLYDAIQSTAMLIGAIYLIAIMICALIIMLYCTRRIVEAARQSCNEKTRRLQMQLYKTLVAQFLIPFVFIHIPFYLSIIAPLFDISTGSFSNYLPFLFAWCPAINPLVILYFVRDYRKYLVAKLRGEKEEHSSSNSVFHITTRKK</sequence>
<dbReference type="AlphaFoldDB" id="A0A368GPQ2"/>
<feature type="transmembrane region" description="Helical" evidence="5">
    <location>
        <begin position="56"/>
        <end position="80"/>
    </location>
</feature>
<accession>A0A368GPQ2</accession>
<proteinExistence type="predicted"/>
<comment type="subcellular location">
    <subcellularLocation>
        <location evidence="1">Membrane</location>
    </subcellularLocation>
</comment>
<keyword evidence="8" id="KW-1185">Reference proteome</keyword>
<dbReference type="EMBL" id="JOJR01000081">
    <property type="protein sequence ID" value="RCN46336.1"/>
    <property type="molecule type" value="Genomic_DNA"/>
</dbReference>
<evidence type="ECO:0000256" key="5">
    <source>
        <dbReference type="SAM" id="Phobius"/>
    </source>
</evidence>
<dbReference type="PANTHER" id="PTHR47758">
    <property type="entry name" value="SERPENTINE RECEPTOR, CLASS M-RELATED"/>
    <property type="match status" value="1"/>
</dbReference>
<evidence type="ECO:0000256" key="3">
    <source>
        <dbReference type="ARBA" id="ARBA00022989"/>
    </source>
</evidence>
<evidence type="ECO:0000259" key="6">
    <source>
        <dbReference type="PROSITE" id="PS50262"/>
    </source>
</evidence>
<reference evidence="7 8" key="1">
    <citation type="submission" date="2014-10" db="EMBL/GenBank/DDBJ databases">
        <title>Draft genome of the hookworm Ancylostoma caninum.</title>
        <authorList>
            <person name="Mitreva M."/>
        </authorList>
    </citation>
    <scope>NUCLEOTIDE SEQUENCE [LARGE SCALE GENOMIC DNA]</scope>
    <source>
        <strain evidence="7 8">Baltimore</strain>
    </source>
</reference>
<keyword evidence="4 5" id="KW-0472">Membrane</keyword>
<keyword evidence="7" id="KW-0675">Receptor</keyword>
<keyword evidence="3 5" id="KW-1133">Transmembrane helix</keyword>
<evidence type="ECO:0000256" key="2">
    <source>
        <dbReference type="ARBA" id="ARBA00022692"/>
    </source>
</evidence>
<feature type="transmembrane region" description="Helical" evidence="5">
    <location>
        <begin position="146"/>
        <end position="167"/>
    </location>
</feature>
<dbReference type="GO" id="GO:0016020">
    <property type="term" value="C:membrane"/>
    <property type="evidence" value="ECO:0007669"/>
    <property type="project" value="UniProtKB-SubCell"/>
</dbReference>
<dbReference type="InterPro" id="IPR019428">
    <property type="entry name" value="7TM_GPCR_serpentine_rcpt_Str"/>
</dbReference>
<keyword evidence="2 5" id="KW-0812">Transmembrane</keyword>
<dbReference type="Gene3D" id="1.20.1070.10">
    <property type="entry name" value="Rhodopsin 7-helix transmembrane proteins"/>
    <property type="match status" value="1"/>
</dbReference>
<dbReference type="SUPFAM" id="SSF81321">
    <property type="entry name" value="Family A G protein-coupled receptor-like"/>
    <property type="match status" value="1"/>
</dbReference>
<feature type="transmembrane region" description="Helical" evidence="5">
    <location>
        <begin position="259"/>
        <end position="281"/>
    </location>
</feature>
<protein>
    <submittedName>
        <fullName evidence="7">7TM chemoreceptor</fullName>
    </submittedName>
</protein>
<feature type="transmembrane region" description="Helical" evidence="5">
    <location>
        <begin position="210"/>
        <end position="232"/>
    </location>
</feature>
<feature type="transmembrane region" description="Helical" evidence="5">
    <location>
        <begin position="100"/>
        <end position="126"/>
    </location>
</feature>
<dbReference type="PANTHER" id="PTHR47758:SF4">
    <property type="entry name" value="SERPENTINE RECEPTOR, CLASS M"/>
    <property type="match status" value="1"/>
</dbReference>
<evidence type="ECO:0000256" key="1">
    <source>
        <dbReference type="ARBA" id="ARBA00004370"/>
    </source>
</evidence>
<dbReference type="PROSITE" id="PS50262">
    <property type="entry name" value="G_PROTEIN_RECEP_F1_2"/>
    <property type="match status" value="1"/>
</dbReference>
<feature type="transmembrane region" description="Helical" evidence="5">
    <location>
        <begin position="293"/>
        <end position="313"/>
    </location>
</feature>
<name>A0A368GPQ2_ANCCA</name>